<evidence type="ECO:0000256" key="3">
    <source>
        <dbReference type="RuleBase" id="RU000363"/>
    </source>
</evidence>
<keyword evidence="6" id="KW-1185">Reference proteome</keyword>
<evidence type="ECO:0000313" key="6">
    <source>
        <dbReference type="Proteomes" id="UP001500368"/>
    </source>
</evidence>
<evidence type="ECO:0000313" key="5">
    <source>
        <dbReference type="EMBL" id="GAA4919930.1"/>
    </source>
</evidence>
<name>A0ABP9FZR5_9MICC</name>
<dbReference type="SUPFAM" id="SSF51735">
    <property type="entry name" value="NAD(P)-binding Rossmann-fold domains"/>
    <property type="match status" value="1"/>
</dbReference>
<gene>
    <name evidence="5" type="ORF">GCM10025790_14910</name>
</gene>
<accession>A0ABP9FZR5</accession>
<comment type="similarity">
    <text evidence="1 3">Belongs to the short-chain dehydrogenases/reductases (SDR) family.</text>
</comment>
<proteinExistence type="inferred from homology"/>
<dbReference type="SMART" id="SM00822">
    <property type="entry name" value="PKS_KR"/>
    <property type="match status" value="1"/>
</dbReference>
<keyword evidence="2" id="KW-0560">Oxidoreductase</keyword>
<dbReference type="InterPro" id="IPR002347">
    <property type="entry name" value="SDR_fam"/>
</dbReference>
<evidence type="ECO:0000256" key="2">
    <source>
        <dbReference type="ARBA" id="ARBA00023002"/>
    </source>
</evidence>
<organism evidence="5 6">
    <name type="scientific">Nesterenkonia rhizosphaerae</name>
    <dbReference type="NCBI Taxonomy" id="1348272"/>
    <lineage>
        <taxon>Bacteria</taxon>
        <taxon>Bacillati</taxon>
        <taxon>Actinomycetota</taxon>
        <taxon>Actinomycetes</taxon>
        <taxon>Micrococcales</taxon>
        <taxon>Micrococcaceae</taxon>
        <taxon>Nesterenkonia</taxon>
    </lineage>
</organism>
<dbReference type="Gene3D" id="3.40.50.720">
    <property type="entry name" value="NAD(P)-binding Rossmann-like Domain"/>
    <property type="match status" value="1"/>
</dbReference>
<dbReference type="InterPro" id="IPR036291">
    <property type="entry name" value="NAD(P)-bd_dom_sf"/>
</dbReference>
<sequence length="360" mass="38273">MGTSPKIRGSAVVITGASSGIGRATALRFAAAGANVVLAARREEALREVASECRRHGVRALVVPVDVTEAESVERVADRAVETFGRLDVWINNAAVTVFGPLSQTPLEDFRRVLDVNIMGYVHGTRAALKHFRRQDHGVLINISSIVGEVAQPFTAAYSLSKAGINALSVSIRSELALEKRDDVHVVSVLPATVDTPFFSEAANYTGRKILAMPPVYSPQRVADTVLKAAKKPRHEIPVGPGAKQMVMQHRATPAAVENFMAAQVDKKHLSRQEPARANSGNLYRSAPRELATIQGGWGGRKRQAGRRVLIGTALTAGAVVVVPVTVGVGKALAAAAVPRTGKTVLSRLGSTPKRKTGSR</sequence>
<dbReference type="EMBL" id="BAABLW010000007">
    <property type="protein sequence ID" value="GAA4919930.1"/>
    <property type="molecule type" value="Genomic_DNA"/>
</dbReference>
<dbReference type="PANTHER" id="PTHR44196:SF1">
    <property type="entry name" value="DEHYDROGENASE_REDUCTASE SDR FAMILY MEMBER 7B"/>
    <property type="match status" value="1"/>
</dbReference>
<dbReference type="InterPro" id="IPR057326">
    <property type="entry name" value="KR_dom"/>
</dbReference>
<dbReference type="PRINTS" id="PR00080">
    <property type="entry name" value="SDRFAMILY"/>
</dbReference>
<dbReference type="RefSeq" id="WP_345477431.1">
    <property type="nucleotide sequence ID" value="NZ_BAABLW010000007.1"/>
</dbReference>
<reference evidence="6" key="1">
    <citation type="journal article" date="2019" name="Int. J. Syst. Evol. Microbiol.">
        <title>The Global Catalogue of Microorganisms (GCM) 10K type strain sequencing project: providing services to taxonomists for standard genome sequencing and annotation.</title>
        <authorList>
            <consortium name="The Broad Institute Genomics Platform"/>
            <consortium name="The Broad Institute Genome Sequencing Center for Infectious Disease"/>
            <person name="Wu L."/>
            <person name="Ma J."/>
        </authorList>
    </citation>
    <scope>NUCLEOTIDE SEQUENCE [LARGE SCALE GENOMIC DNA]</scope>
    <source>
        <strain evidence="6">JCM 19129</strain>
    </source>
</reference>
<dbReference type="Proteomes" id="UP001500368">
    <property type="component" value="Unassembled WGS sequence"/>
</dbReference>
<dbReference type="PANTHER" id="PTHR44196">
    <property type="entry name" value="DEHYDROGENASE/REDUCTASE SDR FAMILY MEMBER 7B"/>
    <property type="match status" value="1"/>
</dbReference>
<comment type="caution">
    <text evidence="5">The sequence shown here is derived from an EMBL/GenBank/DDBJ whole genome shotgun (WGS) entry which is preliminary data.</text>
</comment>
<protein>
    <submittedName>
        <fullName evidence="5">SDR family oxidoreductase</fullName>
    </submittedName>
</protein>
<feature type="domain" description="Ketoreductase" evidence="4">
    <location>
        <begin position="10"/>
        <end position="193"/>
    </location>
</feature>
<evidence type="ECO:0000259" key="4">
    <source>
        <dbReference type="SMART" id="SM00822"/>
    </source>
</evidence>
<dbReference type="NCBIfam" id="NF005495">
    <property type="entry name" value="PRK07109.1"/>
    <property type="match status" value="1"/>
</dbReference>
<dbReference type="PRINTS" id="PR00081">
    <property type="entry name" value="GDHRDH"/>
</dbReference>
<dbReference type="Pfam" id="PF00106">
    <property type="entry name" value="adh_short"/>
    <property type="match status" value="1"/>
</dbReference>
<evidence type="ECO:0000256" key="1">
    <source>
        <dbReference type="ARBA" id="ARBA00006484"/>
    </source>
</evidence>